<dbReference type="RefSeq" id="WP_123860163.1">
    <property type="nucleotide sequence ID" value="NZ_CP033923.1"/>
</dbReference>
<evidence type="ECO:0000256" key="2">
    <source>
        <dbReference type="PIRSR" id="PIRSR006232-1"/>
    </source>
</evidence>
<dbReference type="KEGG" id="cnk:EG343_23535"/>
<accession>A0AAD1DTH9</accession>
<protein>
    <submittedName>
        <fullName evidence="6">Pirin family protein</fullName>
    </submittedName>
</protein>
<feature type="binding site" evidence="2">
    <location>
        <position position="58"/>
    </location>
    <ligand>
        <name>Fe cation</name>
        <dbReference type="ChEBI" id="CHEBI:24875"/>
    </ligand>
</feature>
<dbReference type="PANTHER" id="PTHR43212:SF3">
    <property type="entry name" value="QUERCETIN 2,3-DIOXYGENASE"/>
    <property type="match status" value="1"/>
</dbReference>
<dbReference type="Gene3D" id="2.60.120.10">
    <property type="entry name" value="Jelly Rolls"/>
    <property type="match status" value="2"/>
</dbReference>
<dbReference type="PIRSF" id="PIRSF006232">
    <property type="entry name" value="Pirin"/>
    <property type="match status" value="1"/>
</dbReference>
<evidence type="ECO:0000259" key="4">
    <source>
        <dbReference type="Pfam" id="PF02678"/>
    </source>
</evidence>
<dbReference type="Proteomes" id="UP000278288">
    <property type="component" value="Chromosome"/>
</dbReference>
<feature type="domain" description="Pirin N-terminal" evidence="4">
    <location>
        <begin position="11"/>
        <end position="120"/>
    </location>
</feature>
<dbReference type="InterPro" id="IPR012093">
    <property type="entry name" value="Pirin"/>
</dbReference>
<dbReference type="InterPro" id="IPR011051">
    <property type="entry name" value="RmlC_Cupin_sf"/>
</dbReference>
<feature type="binding site" evidence="2">
    <location>
        <position position="104"/>
    </location>
    <ligand>
        <name>Fe cation</name>
        <dbReference type="ChEBI" id="CHEBI:24875"/>
    </ligand>
</feature>
<dbReference type="InterPro" id="IPR014710">
    <property type="entry name" value="RmlC-like_jellyroll"/>
</dbReference>
<name>A0AAD1DTH9_CHRNA</name>
<dbReference type="Pfam" id="PF17954">
    <property type="entry name" value="Pirin_C_2"/>
    <property type="match status" value="1"/>
</dbReference>
<dbReference type="GO" id="GO:0046872">
    <property type="term" value="F:metal ion binding"/>
    <property type="evidence" value="ECO:0007669"/>
    <property type="project" value="UniProtKB-KW"/>
</dbReference>
<organism evidence="6 7">
    <name type="scientific">Chryseobacterium nakagawai</name>
    <dbReference type="NCBI Taxonomy" id="1241982"/>
    <lineage>
        <taxon>Bacteria</taxon>
        <taxon>Pseudomonadati</taxon>
        <taxon>Bacteroidota</taxon>
        <taxon>Flavobacteriia</taxon>
        <taxon>Flavobacteriales</taxon>
        <taxon>Weeksellaceae</taxon>
        <taxon>Chryseobacterium group</taxon>
        <taxon>Chryseobacterium</taxon>
    </lineage>
</organism>
<evidence type="ECO:0000256" key="3">
    <source>
        <dbReference type="RuleBase" id="RU003457"/>
    </source>
</evidence>
<evidence type="ECO:0000313" key="7">
    <source>
        <dbReference type="Proteomes" id="UP000278288"/>
    </source>
</evidence>
<feature type="binding site" evidence="2">
    <location>
        <position position="60"/>
    </location>
    <ligand>
        <name>Fe cation</name>
        <dbReference type="ChEBI" id="CHEBI:24875"/>
    </ligand>
</feature>
<comment type="cofactor">
    <cofactor evidence="2">
        <name>Fe cation</name>
        <dbReference type="ChEBI" id="CHEBI:24875"/>
    </cofactor>
    <text evidence="2">Binds 1 Fe cation per subunit.</text>
</comment>
<keyword evidence="2" id="KW-0479">Metal-binding</keyword>
<feature type="domain" description="Quercetin 2,3-dioxygenase C-terminal cupin" evidence="5">
    <location>
        <begin position="148"/>
        <end position="233"/>
    </location>
</feature>
<dbReference type="PANTHER" id="PTHR43212">
    <property type="entry name" value="QUERCETIN 2,3-DIOXYGENASE"/>
    <property type="match status" value="1"/>
</dbReference>
<sequence length="242" mass="27583">MKTVYHKADSRGHANHGWLNSYHTFSFANYQNKDRMNFGVLRVLNDDTVSQGMGFGTHPHRDMEIISIPLEGDLEHKDSMGTTAVIKKGEIQVMSAGTGVQHSEYNKNKDEEVKFLQIWVFPKELNVAPRYDQKSIKEGEKINGFQQILSPNKNDDGVWIHQDAWFNIANFKKGNGKNYMLNKKDNGVYAFVLKGSAKVGDRVLNERDGLGIWDTQSFNIEAIEDTEILLMEVPMELPSYLK</sequence>
<keyword evidence="2" id="KW-0408">Iron</keyword>
<keyword evidence="7" id="KW-1185">Reference proteome</keyword>
<dbReference type="Pfam" id="PF02678">
    <property type="entry name" value="Pirin"/>
    <property type="match status" value="1"/>
</dbReference>
<gene>
    <name evidence="6" type="ORF">EG343_23535</name>
</gene>
<feature type="binding site" evidence="2">
    <location>
        <position position="102"/>
    </location>
    <ligand>
        <name>Fe cation</name>
        <dbReference type="ChEBI" id="CHEBI:24875"/>
    </ligand>
</feature>
<dbReference type="InterPro" id="IPR003829">
    <property type="entry name" value="Pirin_N_dom"/>
</dbReference>
<dbReference type="AlphaFoldDB" id="A0AAD1DTH9"/>
<comment type="similarity">
    <text evidence="1 3">Belongs to the pirin family.</text>
</comment>
<dbReference type="EMBL" id="CP033923">
    <property type="protein sequence ID" value="AZA94023.1"/>
    <property type="molecule type" value="Genomic_DNA"/>
</dbReference>
<dbReference type="SUPFAM" id="SSF51182">
    <property type="entry name" value="RmlC-like cupins"/>
    <property type="match status" value="1"/>
</dbReference>
<proteinExistence type="inferred from homology"/>
<evidence type="ECO:0000256" key="1">
    <source>
        <dbReference type="ARBA" id="ARBA00008416"/>
    </source>
</evidence>
<dbReference type="CDD" id="cd02910">
    <property type="entry name" value="cupin_Yhhw_N"/>
    <property type="match status" value="1"/>
</dbReference>
<dbReference type="InterPro" id="IPR041602">
    <property type="entry name" value="Quercetinase_C"/>
</dbReference>
<evidence type="ECO:0000313" key="6">
    <source>
        <dbReference type="EMBL" id="AZA94023.1"/>
    </source>
</evidence>
<evidence type="ECO:0000259" key="5">
    <source>
        <dbReference type="Pfam" id="PF17954"/>
    </source>
</evidence>
<reference evidence="6 7" key="1">
    <citation type="submission" date="2018-11" db="EMBL/GenBank/DDBJ databases">
        <title>Proposal to divide the Flavobacteriaceae and reorganize its genera based on Amino Acid Identity values calculated from whole genome sequences.</title>
        <authorList>
            <person name="Nicholson A.C."/>
            <person name="Gulvik C.A."/>
            <person name="Whitney A.M."/>
            <person name="Humrighouse B.W."/>
            <person name="Bell M."/>
            <person name="Holmes B."/>
            <person name="Steigerwalt A.G."/>
            <person name="Villarma A."/>
            <person name="Sheth M."/>
            <person name="Batra D."/>
            <person name="Pryor J."/>
            <person name="Bernardet J.-F."/>
            <person name="Hugo C."/>
            <person name="Kampfer P."/>
            <person name="Newman J."/>
            <person name="McQuiston J.R."/>
        </authorList>
    </citation>
    <scope>NUCLEOTIDE SEQUENCE [LARGE SCALE GENOMIC DNA]</scope>
    <source>
        <strain evidence="6 7">G0041</strain>
    </source>
</reference>